<feature type="compositionally biased region" description="Acidic residues" evidence="4">
    <location>
        <begin position="1467"/>
        <end position="1478"/>
    </location>
</feature>
<dbReference type="Pfam" id="PF13802">
    <property type="entry name" value="Gal_mutarotas_2"/>
    <property type="match status" value="1"/>
</dbReference>
<dbReference type="SUPFAM" id="SSF51445">
    <property type="entry name" value="(Trans)glycosidases"/>
    <property type="match status" value="1"/>
</dbReference>
<gene>
    <name evidence="6" type="ORF">DNG_09557</name>
</gene>
<feature type="domain" description="Zn(2)-C6 fungal-type" evidence="5">
    <location>
        <begin position="691"/>
        <end position="720"/>
    </location>
</feature>
<dbReference type="GO" id="GO:0008270">
    <property type="term" value="F:zinc ion binding"/>
    <property type="evidence" value="ECO:0007669"/>
    <property type="project" value="InterPro"/>
</dbReference>
<dbReference type="InterPro" id="IPR000322">
    <property type="entry name" value="Glyco_hydro_31_TIM"/>
</dbReference>
<feature type="compositionally biased region" description="Polar residues" evidence="4">
    <location>
        <begin position="961"/>
        <end position="983"/>
    </location>
</feature>
<reference evidence="6" key="1">
    <citation type="submission" date="2018-03" db="EMBL/GenBank/DDBJ databases">
        <authorList>
            <person name="Guldener U."/>
        </authorList>
    </citation>
    <scope>NUCLEOTIDE SEQUENCE</scope>
</reference>
<dbReference type="EMBL" id="ONZQ02000017">
    <property type="protein sequence ID" value="SPO06863.1"/>
    <property type="molecule type" value="Genomic_DNA"/>
</dbReference>
<dbReference type="PANTHER" id="PTHR43863">
    <property type="entry name" value="HYDROLASE, PUTATIVE (AFU_ORTHOLOGUE AFUA_1G03140)-RELATED"/>
    <property type="match status" value="1"/>
</dbReference>
<accession>A0AAE8N7Y1</accession>
<dbReference type="Pfam" id="PF21365">
    <property type="entry name" value="Glyco_hydro_31_3rd"/>
    <property type="match status" value="1"/>
</dbReference>
<dbReference type="Gene3D" id="3.20.20.80">
    <property type="entry name" value="Glycosidases"/>
    <property type="match status" value="1"/>
</dbReference>
<dbReference type="InterPro" id="IPR017853">
    <property type="entry name" value="GH"/>
</dbReference>
<feature type="region of interest" description="Disordered" evidence="4">
    <location>
        <begin position="1536"/>
        <end position="1558"/>
    </location>
</feature>
<dbReference type="InterPro" id="IPR011013">
    <property type="entry name" value="Gal_mutarotase_sf_dom"/>
</dbReference>
<dbReference type="GO" id="GO:0000981">
    <property type="term" value="F:DNA-binding transcription factor activity, RNA polymerase II-specific"/>
    <property type="evidence" value="ECO:0007669"/>
    <property type="project" value="InterPro"/>
</dbReference>
<dbReference type="Gene3D" id="2.60.40.1760">
    <property type="entry name" value="glycosyl hydrolase (family 31)"/>
    <property type="match status" value="1"/>
</dbReference>
<dbReference type="SUPFAM" id="SSF57701">
    <property type="entry name" value="Zn2/Cys6 DNA-binding domain"/>
    <property type="match status" value="1"/>
</dbReference>
<dbReference type="InterPro" id="IPR051816">
    <property type="entry name" value="Glycosyl_Hydrolase_31"/>
</dbReference>
<dbReference type="InterPro" id="IPR007219">
    <property type="entry name" value="XnlR_reg_dom"/>
</dbReference>
<dbReference type="InterPro" id="IPR001138">
    <property type="entry name" value="Zn2Cys6_DnaBD"/>
</dbReference>
<keyword evidence="3" id="KW-0539">Nucleus</keyword>
<dbReference type="Gene3D" id="2.60.40.1180">
    <property type="entry name" value="Golgi alpha-mannosidase II"/>
    <property type="match status" value="1"/>
</dbReference>
<dbReference type="Pfam" id="PF01055">
    <property type="entry name" value="Glyco_hydro_31_2nd"/>
    <property type="match status" value="1"/>
</dbReference>
<feature type="region of interest" description="Disordered" evidence="4">
    <location>
        <begin position="881"/>
        <end position="983"/>
    </location>
</feature>
<keyword evidence="2" id="KW-0479">Metal-binding</keyword>
<dbReference type="GO" id="GO:0005975">
    <property type="term" value="P:carbohydrate metabolic process"/>
    <property type="evidence" value="ECO:0007669"/>
    <property type="project" value="InterPro"/>
</dbReference>
<dbReference type="GO" id="GO:0004553">
    <property type="term" value="F:hydrolase activity, hydrolyzing O-glycosyl compounds"/>
    <property type="evidence" value="ECO:0007669"/>
    <property type="project" value="InterPro"/>
</dbReference>
<dbReference type="InterPro" id="IPR048395">
    <property type="entry name" value="Glyco_hydro_31_C"/>
</dbReference>
<comment type="similarity">
    <text evidence="1">Belongs to the glycosyl hydrolase 31 family.</text>
</comment>
<proteinExistence type="inferred from homology"/>
<dbReference type="GO" id="GO:0030246">
    <property type="term" value="F:carbohydrate binding"/>
    <property type="evidence" value="ECO:0007669"/>
    <property type="project" value="InterPro"/>
</dbReference>
<feature type="region of interest" description="Disordered" evidence="4">
    <location>
        <begin position="1459"/>
        <end position="1481"/>
    </location>
</feature>
<dbReference type="CDD" id="cd14752">
    <property type="entry name" value="GH31_N"/>
    <property type="match status" value="1"/>
</dbReference>
<feature type="compositionally biased region" description="Low complexity" evidence="4">
    <location>
        <begin position="897"/>
        <end position="927"/>
    </location>
</feature>
<dbReference type="Pfam" id="PF00172">
    <property type="entry name" value="Zn_clus"/>
    <property type="match status" value="1"/>
</dbReference>
<dbReference type="SMART" id="SM00066">
    <property type="entry name" value="GAL4"/>
    <property type="match status" value="1"/>
</dbReference>
<evidence type="ECO:0000256" key="2">
    <source>
        <dbReference type="ARBA" id="ARBA00022723"/>
    </source>
</evidence>
<dbReference type="SUPFAM" id="SSF74650">
    <property type="entry name" value="Galactose mutarotase-like"/>
    <property type="match status" value="1"/>
</dbReference>
<evidence type="ECO:0000256" key="1">
    <source>
        <dbReference type="ARBA" id="ARBA00007806"/>
    </source>
</evidence>
<dbReference type="CDD" id="cd06591">
    <property type="entry name" value="GH31_xylosidase_XylS"/>
    <property type="match status" value="1"/>
</dbReference>
<keyword evidence="7" id="KW-1185">Reference proteome</keyword>
<dbReference type="InterPro" id="IPR013780">
    <property type="entry name" value="Glyco_hydro_b"/>
</dbReference>
<dbReference type="SUPFAM" id="SSF51011">
    <property type="entry name" value="Glycosyl hydrolase domain"/>
    <property type="match status" value="1"/>
</dbReference>
<dbReference type="InterPro" id="IPR025887">
    <property type="entry name" value="Glyco_hydro_31_N_dom"/>
</dbReference>
<dbReference type="PROSITE" id="PS50048">
    <property type="entry name" value="ZN2_CY6_FUNGAL_2"/>
    <property type="match status" value="1"/>
</dbReference>
<dbReference type="CDD" id="cd00067">
    <property type="entry name" value="GAL4"/>
    <property type="match status" value="1"/>
</dbReference>
<sequence>MLRQEENRLVYSFDSEKLWIEPWGPNAFRVRATKSSTMPSDPRGLEPQAPPTPAPQIALPSDATGSATITNGNITATVSRHGKLTILDATGTVMLEEYSRNRRDIQDPKCSALEVSAREFKAAPGGDYHLTMRFESQDPNERILGMGQYQQPHLDLKGLDLELAQRNSQASVPFALSSRGYGLLWNNPAVGRAVFGKNVMSFEAYATDALDYWVVVGERPADIVRAYMDVTGKPPMMPEYGLGFWQCKLRYETQEEVLRVAREHKRLGLPMDVIVIDFFHWPMQGDWKFDSKFFPDPEAMVKELRSLGIELMVSIWPTVDKRSENYAEMLERGLLVRTERGLSTNLDFEGETVFYDATNPEARSYVWEKTKKNYFDYGIKAFWLDVAEPEYGTYDFDNYRYHAGPVLKVGNQYPRDYARTFYEGQEGEGQGNIVNLLRCAWVGSQKYGALVWSGDIASSWASLRNQLAAGLNMGIAGLPWWTTDIGGFHGGDPRDEGFRELFARWFQWGAFCPVMRLHGDREPKKGGALSAASGADNEVWSYGEEVFGICKKYMLIREGLREYTRALMDEAHKLGSPVMRPLFYEFPGDERAWAVHEEFMYGDRYLACPVLRAGVRRMSVYLPRLEAGERWASFYDEAVVFEGGQTVEVECALDSMPVFTRVSDVLTRHIASHIEEPPLSLAESGAVPTRACRECAASRVRCSRGDPCRRCHHRGLECRYPASRKRKVSSSDDGQAAVRPGELVSAWSEGNPATAAPNSAARLGSSTAVAAEQVPSWMLPQNGQPPTQEGFVLDGIQGPADGCHFVASPVPPLYEGAMSSINWLSPDDSMQLDWTNQVASFTDGVGGFDAFAFPFLADFGSPASAGPSWVAPAAASVASPPLERKPEIADALPPPSESQSSSHPATSPVNESGESTARSARAASEATFYADGDVQWRSPLTSRPPQPHPAPRLRRLISGGARSTSPSNGSGPQAEAVTSDTDAPSIQAYEAMLSRIRAEAPHMVGDGHGATVPTKFPSLDQIRAAFRLYFQCFHHTFPFLRRDPTFYESPSQWILLLAICAVGARYAPGDSDVRNFPVLFDVLERVLGHRAADFPFETPLLPWARPPDAGEDQDDPLSTLQAAVLNLIWKVHGGKSYAMRGAGIERHRMVEACRNLDLLAAAEPQTGRGREKEASGARDWLAVESRIRTGLMIWLLDSIFVFEIGSEPLLRLGDAKGPLPCREDLWDDARVGSTFPGSFKPPPTLLDAIEMLYIEKKIPPDLDDFGTVILIHAICRRTKEAVHHHQTTLATWSPTARTVPRTAPSSAPAAAEETWPPALPILSRWRNSACDCLDILHVSANSISASGWEHPAVFHLHLARLMILTPVAPLQVLAAAATVEPRQRGGAAGSAAAVARGQVLRWAVDDQYKARLAVIHAGSIFWHVRRYSADSFIEPFGVFLATLVLWAYSTSVQFASSRRRRGGRGVEDDEDDLEEEEDGAPRFFNIDRPMDDEVVQAFVRVGHKISGHLSRVGDICREGAGRKILRQGRQVLVARRKDRAGTGGADAGGGETSSHQKEEGPFVWGIAESFVETLECLIRSSGE</sequence>
<dbReference type="InterPro" id="IPR036864">
    <property type="entry name" value="Zn2-C6_fun-type_DNA-bd_sf"/>
</dbReference>
<dbReference type="Pfam" id="PF04082">
    <property type="entry name" value="Fungal_trans"/>
    <property type="match status" value="1"/>
</dbReference>
<name>A0AAE8N7Y1_9PEZI</name>
<dbReference type="PANTHER" id="PTHR43863:SF2">
    <property type="entry name" value="MALTASE-GLUCOAMYLASE"/>
    <property type="match status" value="1"/>
</dbReference>
<dbReference type="GO" id="GO:0003677">
    <property type="term" value="F:DNA binding"/>
    <property type="evidence" value="ECO:0007669"/>
    <property type="project" value="InterPro"/>
</dbReference>
<organism evidence="6 7">
    <name type="scientific">Cephalotrichum gorgonifer</name>
    <dbReference type="NCBI Taxonomy" id="2041049"/>
    <lineage>
        <taxon>Eukaryota</taxon>
        <taxon>Fungi</taxon>
        <taxon>Dikarya</taxon>
        <taxon>Ascomycota</taxon>
        <taxon>Pezizomycotina</taxon>
        <taxon>Sordariomycetes</taxon>
        <taxon>Hypocreomycetidae</taxon>
        <taxon>Microascales</taxon>
        <taxon>Microascaceae</taxon>
        <taxon>Cephalotrichum</taxon>
    </lineage>
</organism>
<evidence type="ECO:0000313" key="6">
    <source>
        <dbReference type="EMBL" id="SPO06863.1"/>
    </source>
</evidence>
<feature type="region of interest" description="Disordered" evidence="4">
    <location>
        <begin position="34"/>
        <end position="68"/>
    </location>
</feature>
<feature type="compositionally biased region" description="Gly residues" evidence="4">
    <location>
        <begin position="1541"/>
        <end position="1551"/>
    </location>
</feature>
<dbReference type="Gene3D" id="4.10.240.10">
    <property type="entry name" value="Zn(2)-C6 fungal-type DNA-binding domain"/>
    <property type="match status" value="1"/>
</dbReference>
<evidence type="ECO:0000259" key="5">
    <source>
        <dbReference type="PROSITE" id="PS50048"/>
    </source>
</evidence>
<evidence type="ECO:0000256" key="3">
    <source>
        <dbReference type="ARBA" id="ARBA00023242"/>
    </source>
</evidence>
<evidence type="ECO:0000313" key="7">
    <source>
        <dbReference type="Proteomes" id="UP001187682"/>
    </source>
</evidence>
<dbReference type="Proteomes" id="UP001187682">
    <property type="component" value="Unassembled WGS sequence"/>
</dbReference>
<dbReference type="CDD" id="cd12148">
    <property type="entry name" value="fungal_TF_MHR"/>
    <property type="match status" value="1"/>
</dbReference>
<comment type="caution">
    <text evidence="6">The sequence shown here is derived from an EMBL/GenBank/DDBJ whole genome shotgun (WGS) entry which is preliminary data.</text>
</comment>
<dbReference type="GO" id="GO:0006351">
    <property type="term" value="P:DNA-templated transcription"/>
    <property type="evidence" value="ECO:0007669"/>
    <property type="project" value="InterPro"/>
</dbReference>
<evidence type="ECO:0000256" key="4">
    <source>
        <dbReference type="SAM" id="MobiDB-lite"/>
    </source>
</evidence>
<protein>
    <submittedName>
        <fullName evidence="6">Related to alpha-glucosidase 2</fullName>
    </submittedName>
</protein>
<dbReference type="PROSITE" id="PS00463">
    <property type="entry name" value="ZN2_CY6_FUNGAL_1"/>
    <property type="match status" value="1"/>
</dbReference>